<evidence type="ECO:0000256" key="3">
    <source>
        <dbReference type="ARBA" id="ARBA00022801"/>
    </source>
</evidence>
<dbReference type="InterPro" id="IPR023302">
    <property type="entry name" value="Pept_S9A_N"/>
</dbReference>
<dbReference type="PANTHER" id="PTHR11757">
    <property type="entry name" value="PROTEASE FAMILY S9A OLIGOPEPTIDASE"/>
    <property type="match status" value="1"/>
</dbReference>
<dbReference type="GO" id="GO:0004252">
    <property type="term" value="F:serine-type endopeptidase activity"/>
    <property type="evidence" value="ECO:0007669"/>
    <property type="project" value="UniProtKB-EC"/>
</dbReference>
<evidence type="ECO:0000259" key="5">
    <source>
        <dbReference type="Pfam" id="PF00326"/>
    </source>
</evidence>
<dbReference type="AlphaFoldDB" id="A0A7X0NJJ6"/>
<keyword evidence="8" id="KW-1185">Reference proteome</keyword>
<dbReference type="Pfam" id="PF00326">
    <property type="entry name" value="Peptidase_S9"/>
    <property type="match status" value="1"/>
</dbReference>
<evidence type="ECO:0000256" key="2">
    <source>
        <dbReference type="ARBA" id="ARBA00022670"/>
    </source>
</evidence>
<evidence type="ECO:0000259" key="6">
    <source>
        <dbReference type="Pfam" id="PF02897"/>
    </source>
</evidence>
<reference evidence="7 8" key="1">
    <citation type="submission" date="2020-08" db="EMBL/GenBank/DDBJ databases">
        <title>Genomic Encyclopedia of Type Strains, Phase IV (KMG-IV): sequencing the most valuable type-strain genomes for metagenomic binning, comparative biology and taxonomic classification.</title>
        <authorList>
            <person name="Goeker M."/>
        </authorList>
    </citation>
    <scope>NUCLEOTIDE SEQUENCE [LARGE SCALE GENOMIC DNA]</scope>
    <source>
        <strain evidence="7 8">DSM 26287</strain>
    </source>
</reference>
<keyword evidence="4" id="KW-0720">Serine protease</keyword>
<keyword evidence="2" id="KW-0645">Protease</keyword>
<protein>
    <submittedName>
        <fullName evidence="7">Oligopeptidase B</fullName>
        <ecNumber evidence="7">3.4.21.83</ecNumber>
    </submittedName>
</protein>
<dbReference type="InterPro" id="IPR029058">
    <property type="entry name" value="AB_hydrolase_fold"/>
</dbReference>
<dbReference type="InterPro" id="IPR001375">
    <property type="entry name" value="Peptidase_S9_cat"/>
</dbReference>
<proteinExistence type="inferred from homology"/>
<dbReference type="PRINTS" id="PR00862">
    <property type="entry name" value="PROLIGOPTASE"/>
</dbReference>
<dbReference type="RefSeq" id="WP_221435255.1">
    <property type="nucleotide sequence ID" value="NZ_AP027362.1"/>
</dbReference>
<dbReference type="SUPFAM" id="SSF53474">
    <property type="entry name" value="alpha/beta-Hydrolases"/>
    <property type="match status" value="1"/>
</dbReference>
<feature type="domain" description="Peptidase S9A N-terminal" evidence="6">
    <location>
        <begin position="40"/>
        <end position="441"/>
    </location>
</feature>
<evidence type="ECO:0000313" key="8">
    <source>
        <dbReference type="Proteomes" id="UP000537141"/>
    </source>
</evidence>
<comment type="caution">
    <text evidence="7">The sequence shown here is derived from an EMBL/GenBank/DDBJ whole genome shotgun (WGS) entry which is preliminary data.</text>
</comment>
<dbReference type="EC" id="3.4.21.83" evidence="7"/>
<dbReference type="EMBL" id="JACHHU010000032">
    <property type="protein sequence ID" value="MBB6544600.1"/>
    <property type="molecule type" value="Genomic_DNA"/>
</dbReference>
<dbReference type="InterPro" id="IPR051543">
    <property type="entry name" value="Serine_Peptidase_S9A"/>
</dbReference>
<evidence type="ECO:0000256" key="4">
    <source>
        <dbReference type="ARBA" id="ARBA00022825"/>
    </source>
</evidence>
<keyword evidence="3 7" id="KW-0378">Hydrolase</keyword>
<name>A0A7X0NJJ6_9GAMM</name>
<organism evidence="7 8">
    <name type="scientific">Thalassotalea piscium</name>
    <dbReference type="NCBI Taxonomy" id="1230533"/>
    <lineage>
        <taxon>Bacteria</taxon>
        <taxon>Pseudomonadati</taxon>
        <taxon>Pseudomonadota</taxon>
        <taxon>Gammaproteobacteria</taxon>
        <taxon>Alteromonadales</taxon>
        <taxon>Colwelliaceae</taxon>
        <taxon>Thalassotalea</taxon>
    </lineage>
</organism>
<gene>
    <name evidence="7" type="ORF">HNQ55_003133</name>
</gene>
<dbReference type="GO" id="GO:0006508">
    <property type="term" value="P:proteolysis"/>
    <property type="evidence" value="ECO:0007669"/>
    <property type="project" value="UniProtKB-KW"/>
</dbReference>
<evidence type="ECO:0000256" key="1">
    <source>
        <dbReference type="ARBA" id="ARBA00005228"/>
    </source>
</evidence>
<sequence>MKKTVGIGMLALVFIQACSQSTSSLTKHSATNIMKSESAPIAKRVDHLMEIHDHQRNDPYYWLRDDSREDPEMLAYLNAENNYTQTKLAHTQTLQNILFKEMTSRLEPNDASVPVLDKGYWYSSIFQQGKDYRIIVRQKGSLAAPKEVLIDQNIRAQGHDYYNLGDRKVSPNQKLLAIAEDTVSRRLYNIRIKDIASDTYYPEVLSNASANIVWANDNKTLFYVKKDPETLLPYQVYRHTLGTSPEQDVLVYQEDDNTFYTYIYKTRSDNFIAIGLSSTMNSETLLLDAEHPTQAPKTLLARSKDHLYRADHINDYFYIHTNKNALNGKIVRVHQSKIGDITQWQTVLKHNDDTLIQDLDLFDNFFTTNERINGLEKLRIRDYQGNLVQEISFTDEAYSSYLSNNPDPTSEKIRYYYSSMTTPNSVFEYDTNTQKSTLLKQDKVLGVFDPSDYQSKRILITARDGAKIPVSLVYRKSLFSHNATNPMLVYGYGSYGSTNDPSFSISRLSLLDRGFVYAIAHIRGSKMLGEKWYEDGKKLTKMNSFTDFIDVTKGLIAQQYADPNKVYASGRSAGGLLMGAVVNMAPELYHGVLAGVPFVDVVTTMLDETIPLTTGEYDEWGNPNDKQFYDYMLSYSPYDQVSRQAYPNMLVTTGLHDSQVQYYEPAKWVAKLRAMKTDDNLLLLDTDMEVGHGGKSGRYKSFLDIAKQYSFILSLAGVDK</sequence>
<feature type="domain" description="Peptidase S9 prolyl oligopeptidase catalytic" evidence="5">
    <location>
        <begin position="501"/>
        <end position="716"/>
    </location>
</feature>
<accession>A0A7X0NJJ6</accession>
<comment type="similarity">
    <text evidence="1">Belongs to the peptidase S9A family.</text>
</comment>
<dbReference type="InterPro" id="IPR002470">
    <property type="entry name" value="Peptidase_S9A"/>
</dbReference>
<dbReference type="SUPFAM" id="SSF50993">
    <property type="entry name" value="Peptidase/esterase 'gauge' domain"/>
    <property type="match status" value="1"/>
</dbReference>
<dbReference type="Proteomes" id="UP000537141">
    <property type="component" value="Unassembled WGS sequence"/>
</dbReference>
<dbReference type="Gene3D" id="3.40.50.1820">
    <property type="entry name" value="alpha/beta hydrolase"/>
    <property type="match status" value="1"/>
</dbReference>
<dbReference type="PANTHER" id="PTHR11757:SF19">
    <property type="entry name" value="PROLYL ENDOPEPTIDASE-LIKE"/>
    <property type="match status" value="1"/>
</dbReference>
<dbReference type="Gene3D" id="2.130.10.120">
    <property type="entry name" value="Prolyl oligopeptidase, N-terminal domain"/>
    <property type="match status" value="1"/>
</dbReference>
<dbReference type="PROSITE" id="PS51257">
    <property type="entry name" value="PROKAR_LIPOPROTEIN"/>
    <property type="match status" value="1"/>
</dbReference>
<evidence type="ECO:0000313" key="7">
    <source>
        <dbReference type="EMBL" id="MBB6544600.1"/>
    </source>
</evidence>
<dbReference type="Pfam" id="PF02897">
    <property type="entry name" value="Peptidase_S9_N"/>
    <property type="match status" value="1"/>
</dbReference>